<dbReference type="GO" id="GO:0005886">
    <property type="term" value="C:plasma membrane"/>
    <property type="evidence" value="ECO:0007669"/>
    <property type="project" value="UniProtKB-SubCell"/>
</dbReference>
<name>A5IJY8_THEP1</name>
<dbReference type="eggNOG" id="COG1173">
    <property type="taxonomic scope" value="Bacteria"/>
</dbReference>
<dbReference type="PANTHER" id="PTHR42729:SF1">
    <property type="entry name" value="OLIGO_DIPEPTIDE TRANSPORT, PERMEASE PROTEIN (DPPC-2)"/>
    <property type="match status" value="1"/>
</dbReference>
<feature type="domain" description="ABC transmembrane type-1" evidence="6">
    <location>
        <begin position="72"/>
        <end position="265"/>
    </location>
</feature>
<dbReference type="RefSeq" id="WP_011943125.1">
    <property type="nucleotide sequence ID" value="NC_009486.1"/>
</dbReference>
<evidence type="ECO:0000256" key="2">
    <source>
        <dbReference type="ARBA" id="ARBA00022692"/>
    </source>
</evidence>
<proteinExistence type="inferred from homology"/>
<dbReference type="STRING" id="390874.Tpet_0487"/>
<dbReference type="Gene3D" id="1.10.3720.10">
    <property type="entry name" value="MetI-like"/>
    <property type="match status" value="1"/>
</dbReference>
<dbReference type="PROSITE" id="PS50928">
    <property type="entry name" value="ABC_TM1"/>
    <property type="match status" value="1"/>
</dbReference>
<keyword evidence="4 5" id="KW-0472">Membrane</keyword>
<evidence type="ECO:0000256" key="4">
    <source>
        <dbReference type="ARBA" id="ARBA00023136"/>
    </source>
</evidence>
<evidence type="ECO:0000256" key="3">
    <source>
        <dbReference type="ARBA" id="ARBA00022989"/>
    </source>
</evidence>
<keyword evidence="3 5" id="KW-1133">Transmembrane helix</keyword>
<evidence type="ECO:0000313" key="8">
    <source>
        <dbReference type="Proteomes" id="UP000006558"/>
    </source>
</evidence>
<gene>
    <name evidence="7" type="ordered locus">Tpet_0487</name>
</gene>
<protein>
    <submittedName>
        <fullName evidence="7">Binding-protein-dependent transport systems inner membrane component</fullName>
    </submittedName>
</protein>
<dbReference type="InterPro" id="IPR000515">
    <property type="entry name" value="MetI-like"/>
</dbReference>
<accession>A5IJY8</accession>
<feature type="transmembrane region" description="Helical" evidence="5">
    <location>
        <begin position="12"/>
        <end position="32"/>
    </location>
</feature>
<dbReference type="KEGG" id="tpt:Tpet_0487"/>
<comment type="similarity">
    <text evidence="5">Belongs to the binding-protein-dependent transport system permease family.</text>
</comment>
<dbReference type="GO" id="GO:0055085">
    <property type="term" value="P:transmembrane transport"/>
    <property type="evidence" value="ECO:0007669"/>
    <property type="project" value="InterPro"/>
</dbReference>
<dbReference type="Pfam" id="PF00528">
    <property type="entry name" value="BPD_transp_1"/>
    <property type="match status" value="1"/>
</dbReference>
<keyword evidence="5" id="KW-0813">Transport</keyword>
<organism evidence="7 8">
    <name type="scientific">Thermotoga petrophila (strain ATCC BAA-488 / DSM 13995 / JCM 10881 / RKU-1)</name>
    <dbReference type="NCBI Taxonomy" id="390874"/>
    <lineage>
        <taxon>Bacteria</taxon>
        <taxon>Thermotogati</taxon>
        <taxon>Thermotogota</taxon>
        <taxon>Thermotogae</taxon>
        <taxon>Thermotogales</taxon>
        <taxon>Thermotogaceae</taxon>
        <taxon>Thermotoga</taxon>
    </lineage>
</organism>
<evidence type="ECO:0000256" key="5">
    <source>
        <dbReference type="RuleBase" id="RU363032"/>
    </source>
</evidence>
<dbReference type="HOGENOM" id="CLU_028518_8_0_0"/>
<feature type="transmembrane region" description="Helical" evidence="5">
    <location>
        <begin position="203"/>
        <end position="223"/>
    </location>
</feature>
<evidence type="ECO:0000256" key="1">
    <source>
        <dbReference type="ARBA" id="ARBA00004141"/>
    </source>
</evidence>
<dbReference type="SUPFAM" id="SSF161098">
    <property type="entry name" value="MetI-like"/>
    <property type="match status" value="1"/>
</dbReference>
<evidence type="ECO:0000259" key="6">
    <source>
        <dbReference type="PROSITE" id="PS50928"/>
    </source>
</evidence>
<reference evidence="8" key="1">
    <citation type="submission" date="2007-05" db="EMBL/GenBank/DDBJ databases">
        <title>Complete sequence of Thermotoga petrophila RKU-1.</title>
        <authorList>
            <consortium name="US DOE Joint Genome Institute"/>
            <person name="Copeland A."/>
            <person name="Lucas S."/>
            <person name="Lapidus A."/>
            <person name="Barry K."/>
            <person name="Glavina del Rio T."/>
            <person name="Dalin E."/>
            <person name="Tice H."/>
            <person name="Pitluck S."/>
            <person name="Sims D."/>
            <person name="Brettin T."/>
            <person name="Bruce D."/>
            <person name="Detter J.C."/>
            <person name="Han C."/>
            <person name="Tapia R."/>
            <person name="Schmutz J."/>
            <person name="Larimer F."/>
            <person name="Land M."/>
            <person name="Hauser L."/>
            <person name="Kyrpides N."/>
            <person name="Mikhailova N."/>
            <person name="Nelson K."/>
            <person name="Gogarten J.P."/>
            <person name="Noll K."/>
            <person name="Richardson P."/>
        </authorList>
    </citation>
    <scope>NUCLEOTIDE SEQUENCE [LARGE SCALE GENOMIC DNA]</scope>
    <source>
        <strain evidence="8">ATCC BAA-488 / DSM 13995 / JCM 10881 / RKU-1</strain>
    </source>
</reference>
<feature type="transmembrane region" description="Helical" evidence="5">
    <location>
        <begin position="76"/>
        <end position="96"/>
    </location>
</feature>
<dbReference type="PANTHER" id="PTHR42729">
    <property type="entry name" value="OLIGO/DIPEPTIDE TRANSPORT, PERMEASE PROTEIN (DPPC-2)"/>
    <property type="match status" value="1"/>
</dbReference>
<dbReference type="Proteomes" id="UP000006558">
    <property type="component" value="Chromosome"/>
</dbReference>
<keyword evidence="2 5" id="KW-0812">Transmembrane</keyword>
<comment type="subcellular location">
    <subcellularLocation>
        <location evidence="5">Cell membrane</location>
        <topology evidence="5">Multi-pass membrane protein</topology>
    </subcellularLocation>
    <subcellularLocation>
        <location evidence="1">Membrane</location>
        <topology evidence="1">Multi-pass membrane protein</topology>
    </subcellularLocation>
</comment>
<dbReference type="EMBL" id="CP000702">
    <property type="protein sequence ID" value="ABQ46511.1"/>
    <property type="molecule type" value="Genomic_DNA"/>
</dbReference>
<dbReference type="AlphaFoldDB" id="A5IJY8"/>
<dbReference type="InterPro" id="IPR035906">
    <property type="entry name" value="MetI-like_sf"/>
</dbReference>
<evidence type="ECO:0000313" key="7">
    <source>
        <dbReference type="EMBL" id="ABQ46511.1"/>
    </source>
</evidence>
<feature type="transmembrane region" description="Helical" evidence="5">
    <location>
        <begin position="243"/>
        <end position="268"/>
    </location>
</feature>
<reference evidence="7 8" key="2">
    <citation type="journal article" date="2009" name="Proc. Natl. Acad. Sci. U.S.A.">
        <title>On the chimeric nature, thermophilic origin, and phylogenetic placement of the Thermotogales.</title>
        <authorList>
            <person name="Zhaxybayeva O."/>
            <person name="Swithers K.S."/>
            <person name="Lapierre P."/>
            <person name="Fournier G.P."/>
            <person name="Bickhart D.M."/>
            <person name="DeBoy R.T."/>
            <person name="Nelson K.E."/>
            <person name="Nesbo C.L."/>
            <person name="Doolittle W.F."/>
            <person name="Gogarten J.P."/>
            <person name="Noll K.M."/>
        </authorList>
    </citation>
    <scope>NUCLEOTIDE SEQUENCE [LARGE SCALE GENOMIC DNA]</scope>
    <source>
        <strain evidence="8">ATCC BAA-488 / DSM 13995 / JCM 10881 / RKU-1</strain>
    </source>
</reference>
<sequence>MRYLKDLLLDKKFRFSFIVMLSLTFLVILSLFSPYEPTQWQVVPEELPPSFKHPFGTTSLGQDLFWTICSAVKNSLVFAIITAAISRAIAVTLGMLSGFKKGAFDKVLMAISDALISLPRIPILILIGAIFKESLRLSTLAIILASIGWAWDARVIRSQVLSLRERDFTYTALLSGSKALSIVFKEFFPHITPIIFASILNNMMWAIGIETTLSVLGLTNLLVPTLGTTLYWAISYQALFLGYWWWIVFPVLIIVFLFVSIYLLSISISEYLDPRMRIQRIGQA</sequence>